<dbReference type="KEGG" id="clo:HMPREF0868_1328"/>
<dbReference type="SMART" id="SM00849">
    <property type="entry name" value="Lactamase_B"/>
    <property type="match status" value="1"/>
</dbReference>
<evidence type="ECO:0000313" key="12">
    <source>
        <dbReference type="EMBL" id="ADC91589.1"/>
    </source>
</evidence>
<dbReference type="InterPro" id="IPR011108">
    <property type="entry name" value="RMMBL"/>
</dbReference>
<keyword evidence="8 9" id="KW-0694">RNA-binding</keyword>
<dbReference type="GO" id="GO:0003723">
    <property type="term" value="F:RNA binding"/>
    <property type="evidence" value="ECO:0007669"/>
    <property type="project" value="UniProtKB-UniRule"/>
</dbReference>
<organism evidence="12 13">
    <name type="scientific">Mageeibacillus indolicus (strain UPII9-5)</name>
    <name type="common">Clostridiales genomosp. BVAB3 (strain UPII9-5)</name>
    <dbReference type="NCBI Taxonomy" id="699246"/>
    <lineage>
        <taxon>Bacteria</taxon>
        <taxon>Bacillati</taxon>
        <taxon>Bacillota</taxon>
        <taxon>Clostridia</taxon>
        <taxon>Eubacteriales</taxon>
        <taxon>Oscillospiraceae</taxon>
        <taxon>Mageeibacillus</taxon>
    </lineage>
</organism>
<dbReference type="PANTHER" id="PTHR43694">
    <property type="entry name" value="RIBONUCLEASE J"/>
    <property type="match status" value="1"/>
</dbReference>
<keyword evidence="1 9" id="KW-0963">Cytoplasm</keyword>
<dbReference type="NCBIfam" id="TIGR00649">
    <property type="entry name" value="MG423"/>
    <property type="match status" value="1"/>
</dbReference>
<feature type="compositionally biased region" description="Low complexity" evidence="10">
    <location>
        <begin position="154"/>
        <end position="169"/>
    </location>
</feature>
<dbReference type="InterPro" id="IPR001279">
    <property type="entry name" value="Metallo-B-lactamas"/>
</dbReference>
<accession>D3R335</accession>
<dbReference type="Pfam" id="PF22505">
    <property type="entry name" value="RNase_J_b_CASP"/>
    <property type="match status" value="1"/>
</dbReference>
<evidence type="ECO:0000256" key="7">
    <source>
        <dbReference type="ARBA" id="ARBA00022839"/>
    </source>
</evidence>
<dbReference type="EMBL" id="CP001850">
    <property type="protein sequence ID" value="ADC91589.1"/>
    <property type="molecule type" value="Genomic_DNA"/>
</dbReference>
<keyword evidence="7 9" id="KW-0269">Exonuclease</keyword>
<evidence type="ECO:0000256" key="9">
    <source>
        <dbReference type="HAMAP-Rule" id="MF_01491"/>
    </source>
</evidence>
<evidence type="ECO:0000256" key="2">
    <source>
        <dbReference type="ARBA" id="ARBA00022722"/>
    </source>
</evidence>
<dbReference type="Gene3D" id="3.60.15.10">
    <property type="entry name" value="Ribonuclease Z/Hydroxyacylglutathione hydrolase-like"/>
    <property type="match status" value="1"/>
</dbReference>
<comment type="function">
    <text evidence="9">An RNase that has 5'-3' exonuclease and possibly endonuclease activity. Involved in maturation of rRNA and in some organisms also mRNA maturation and/or decay.</text>
</comment>
<dbReference type="InterPro" id="IPR041636">
    <property type="entry name" value="RNase_J_C"/>
</dbReference>
<dbReference type="Pfam" id="PF17770">
    <property type="entry name" value="RNase_J_C"/>
    <property type="match status" value="1"/>
</dbReference>
<comment type="subunit">
    <text evidence="9">Homodimer, may be a subunit of the RNA degradosome.</text>
</comment>
<dbReference type="RefSeq" id="WP_012993027.1">
    <property type="nucleotide sequence ID" value="NC_013895.2"/>
</dbReference>
<proteinExistence type="inferred from homology"/>
<dbReference type="Gene3D" id="3.10.20.580">
    <property type="match status" value="1"/>
</dbReference>
<evidence type="ECO:0000313" key="13">
    <source>
        <dbReference type="Proteomes" id="UP000008234"/>
    </source>
</evidence>
<keyword evidence="3" id="KW-0479">Metal-binding</keyword>
<dbReference type="Proteomes" id="UP000008234">
    <property type="component" value="Chromosome"/>
</dbReference>
<dbReference type="EC" id="3.1.-.-" evidence="9"/>
<sequence length="817" mass="89596">MQDTTPPKRGVSIKERIKRTATGRKPAHSFSAASTQVTTATGSVTEAGGRFIGKTRTKSADRGNVKSVNEFIGKTTAKPAAKLAAKPAGKATTKHAAKLAAKPTGKPVPKTTAKRKHVVRHPESVISSKSQITPLTTQSEQSKTSTLKIYIPDSAASSAAKTTESTAVKSKNKTVQPKSRTARSGRNKQNQRPTPANKLTSEQTITPATFTASQLPAIRENIWSSLDIARSEPHYSPSFKALRMRKGTSLNLKSEADKAKPKTKVKALRVIPLSGLCEVGRNMTVLEYGNDMIIIDCGVSFPDDSHPGIDSIIPNMEYVFKNVHKLRGVFITHGHEDHIGALSWLMEKIDAPVYATPLPIELIRYKLEDRGIKGKDKLLRTVHDGDVIKAGCLSVEYIHVNHSIADACALAIRTPIGTVIHTGDFKIDYTPINGGVIDLPRLASIGSEGVLLLLCESTNIERAGFSPSEKVVGETFAGIFAEATGRVIVATFSSNVYRIQQIIDAAERHNRKVALIGRSMQNVFRAADSLGYIKRRADTIIDLANVDNYAPEELVIITTGSQGEPLAALTRMAFDEHRKVEINPSDTIIISATPIPGNEKPIYRVINELYKKGAKVIYSSLAHIHVSGHAYREEIKLIHELLRPKYFIPVHGEYRMLHLHAELAHEIGQPWDTIFILNNGDICQITENDAKIVGSFNAEPVLIDGKSATTLDNNVLESRKILAEEGIIVISLCVNKATQTLAAAPAIQTRGFVYQSDLSDIESETTALIHRYIKKVVNNNKPLADMLRSHQFRDQLYSLFYEKTSRRPIVLVSVLEV</sequence>
<feature type="region of interest" description="Disordered" evidence="10">
    <location>
        <begin position="82"/>
        <end position="208"/>
    </location>
</feature>
<dbReference type="InterPro" id="IPR036866">
    <property type="entry name" value="RibonucZ/Hydroxyglut_hydro"/>
</dbReference>
<dbReference type="SUPFAM" id="SSF56281">
    <property type="entry name" value="Metallo-hydrolase/oxidoreductase"/>
    <property type="match status" value="1"/>
</dbReference>
<evidence type="ECO:0000256" key="4">
    <source>
        <dbReference type="ARBA" id="ARBA00022759"/>
    </source>
</evidence>
<dbReference type="Gene3D" id="3.40.50.10710">
    <property type="entry name" value="Metallo-hydrolase/oxidoreductase"/>
    <property type="match status" value="1"/>
</dbReference>
<dbReference type="AlphaFoldDB" id="D3R335"/>
<protein>
    <recommendedName>
        <fullName evidence="9">Ribonuclease J</fullName>
        <shortName evidence="9">RNase J</shortName>
        <ecNumber evidence="9">3.1.-.-</ecNumber>
    </recommendedName>
</protein>
<dbReference type="GO" id="GO:0005737">
    <property type="term" value="C:cytoplasm"/>
    <property type="evidence" value="ECO:0007669"/>
    <property type="project" value="UniProtKB-SubCell"/>
</dbReference>
<dbReference type="CDD" id="cd07714">
    <property type="entry name" value="RNaseJ_MBL-fold"/>
    <property type="match status" value="1"/>
</dbReference>
<evidence type="ECO:0000259" key="11">
    <source>
        <dbReference type="SMART" id="SM00849"/>
    </source>
</evidence>
<dbReference type="Pfam" id="PF07521">
    <property type="entry name" value="RMMBL"/>
    <property type="match status" value="1"/>
</dbReference>
<dbReference type="Pfam" id="PF00753">
    <property type="entry name" value="Lactamase_B"/>
    <property type="match status" value="1"/>
</dbReference>
<reference evidence="13" key="1">
    <citation type="submission" date="2009-12" db="EMBL/GenBank/DDBJ databases">
        <title>Sequence of Clostridiales genomosp. BVAB3 str. UPII9-5.</title>
        <authorList>
            <person name="Madupu R."/>
            <person name="Durkin A.S."/>
            <person name="Torralba M."/>
            <person name="Methe B."/>
            <person name="Sutton G.G."/>
            <person name="Strausberg R.L."/>
            <person name="Nelson K.E."/>
        </authorList>
    </citation>
    <scope>NUCLEOTIDE SEQUENCE [LARGE SCALE GENOMIC DNA]</scope>
    <source>
        <strain evidence="13">UPII9-5</strain>
    </source>
</reference>
<evidence type="ECO:0000256" key="6">
    <source>
        <dbReference type="ARBA" id="ARBA00022833"/>
    </source>
</evidence>
<feature type="compositionally biased region" description="Polar residues" evidence="10">
    <location>
        <begin position="187"/>
        <end position="208"/>
    </location>
</feature>
<dbReference type="HAMAP" id="MF_01491">
    <property type="entry name" value="RNase_J_bact"/>
    <property type="match status" value="1"/>
</dbReference>
<dbReference type="GO" id="GO:0006364">
    <property type="term" value="P:rRNA processing"/>
    <property type="evidence" value="ECO:0007669"/>
    <property type="project" value="UniProtKB-UniRule"/>
</dbReference>
<evidence type="ECO:0000256" key="8">
    <source>
        <dbReference type="ARBA" id="ARBA00022884"/>
    </source>
</evidence>
<keyword evidence="13" id="KW-1185">Reference proteome</keyword>
<name>D3R335_MAGIU</name>
<dbReference type="HOGENOM" id="CLU_008727_3_2_9"/>
<feature type="region of interest" description="Disordered" evidence="10">
    <location>
        <begin position="1"/>
        <end position="41"/>
    </location>
</feature>
<keyword evidence="4 9" id="KW-0255">Endonuclease</keyword>
<feature type="compositionally biased region" description="Polar residues" evidence="10">
    <location>
        <begin position="31"/>
        <end position="41"/>
    </location>
</feature>
<comment type="subcellular location">
    <subcellularLocation>
        <location evidence="9">Cytoplasm</location>
    </subcellularLocation>
</comment>
<feature type="domain" description="Metallo-beta-lactamase" evidence="11">
    <location>
        <begin position="280"/>
        <end position="479"/>
    </location>
</feature>
<feature type="compositionally biased region" description="Polar residues" evidence="10">
    <location>
        <begin position="125"/>
        <end position="147"/>
    </location>
</feature>
<feature type="compositionally biased region" description="Low complexity" evidence="10">
    <location>
        <begin position="82"/>
        <end position="91"/>
    </location>
</feature>
<dbReference type="PANTHER" id="PTHR43694:SF1">
    <property type="entry name" value="RIBONUCLEASE J"/>
    <property type="match status" value="1"/>
</dbReference>
<dbReference type="InterPro" id="IPR004613">
    <property type="entry name" value="RNase_J"/>
</dbReference>
<dbReference type="InterPro" id="IPR030854">
    <property type="entry name" value="RNase_J_bac"/>
</dbReference>
<evidence type="ECO:0000256" key="3">
    <source>
        <dbReference type="ARBA" id="ARBA00022723"/>
    </source>
</evidence>
<dbReference type="eggNOG" id="COG0595">
    <property type="taxonomic scope" value="Bacteria"/>
</dbReference>
<comment type="similarity">
    <text evidence="9">Belongs to the metallo-beta-lactamase superfamily. RNA-metabolizing metallo-beta-lactamase-like family. Bacterial RNase J subfamily.</text>
</comment>
<evidence type="ECO:0000256" key="1">
    <source>
        <dbReference type="ARBA" id="ARBA00022490"/>
    </source>
</evidence>
<dbReference type="GO" id="GO:0004521">
    <property type="term" value="F:RNA endonuclease activity"/>
    <property type="evidence" value="ECO:0007669"/>
    <property type="project" value="UniProtKB-UniRule"/>
</dbReference>
<dbReference type="InterPro" id="IPR042173">
    <property type="entry name" value="RNase_J_2"/>
</dbReference>
<feature type="binding site" evidence="9">
    <location>
        <begin position="625"/>
        <end position="629"/>
    </location>
    <ligand>
        <name>substrate</name>
    </ligand>
</feature>
<gene>
    <name evidence="9" type="primary">rnj</name>
    <name evidence="12" type="ordered locus">HMPREF0868_1328</name>
</gene>
<evidence type="ECO:0000256" key="5">
    <source>
        <dbReference type="ARBA" id="ARBA00022801"/>
    </source>
</evidence>
<keyword evidence="9" id="KW-0698">rRNA processing</keyword>
<evidence type="ECO:0000256" key="10">
    <source>
        <dbReference type="SAM" id="MobiDB-lite"/>
    </source>
</evidence>
<keyword evidence="6" id="KW-0862">Zinc</keyword>
<keyword evidence="2 9" id="KW-0540">Nuclease</keyword>
<dbReference type="InterPro" id="IPR055132">
    <property type="entry name" value="RNase_J_b_CASP"/>
</dbReference>
<keyword evidence="5 9" id="KW-0378">Hydrolase</keyword>
<dbReference type="GO" id="GO:0004534">
    <property type="term" value="F:5'-3' RNA exonuclease activity"/>
    <property type="evidence" value="ECO:0007669"/>
    <property type="project" value="UniProtKB-UniRule"/>
</dbReference>
<dbReference type="GO" id="GO:0008270">
    <property type="term" value="F:zinc ion binding"/>
    <property type="evidence" value="ECO:0007669"/>
    <property type="project" value="InterPro"/>
</dbReference>
<feature type="compositionally biased region" description="Basic residues" evidence="10">
    <location>
        <begin position="16"/>
        <end position="27"/>
    </location>
</feature>
<dbReference type="STRING" id="699246.HMPREF0868_1328"/>